<sequence length="55" mass="6423">MKVKVQITETLQRSIKVEAKDEQDALDYVKQQYVDERIVLDSNDCTDDTEFEVVT</sequence>
<dbReference type="Pfam" id="PF14207">
    <property type="entry name" value="DpnD-PcfM"/>
    <property type="match status" value="1"/>
</dbReference>
<evidence type="ECO:0000259" key="1">
    <source>
        <dbReference type="Pfam" id="PF14207"/>
    </source>
</evidence>
<proteinExistence type="predicted"/>
<comment type="caution">
    <text evidence="2">The sequence shown here is derived from an EMBL/GenBank/DDBJ whole genome shotgun (WGS) entry which is preliminary data.</text>
</comment>
<dbReference type="AlphaFoldDB" id="A0A0F9NNI8"/>
<feature type="domain" description="DpnD/PcfM-like C-terminal" evidence="1">
    <location>
        <begin position="5"/>
        <end position="46"/>
    </location>
</feature>
<reference evidence="2" key="1">
    <citation type="journal article" date="2015" name="Nature">
        <title>Complex archaea that bridge the gap between prokaryotes and eukaryotes.</title>
        <authorList>
            <person name="Spang A."/>
            <person name="Saw J.H."/>
            <person name="Jorgensen S.L."/>
            <person name="Zaremba-Niedzwiedzka K."/>
            <person name="Martijn J."/>
            <person name="Lind A.E."/>
            <person name="van Eijk R."/>
            <person name="Schleper C."/>
            <person name="Guy L."/>
            <person name="Ettema T.J."/>
        </authorList>
    </citation>
    <scope>NUCLEOTIDE SEQUENCE</scope>
</reference>
<evidence type="ECO:0000313" key="2">
    <source>
        <dbReference type="EMBL" id="KKN21075.1"/>
    </source>
</evidence>
<protein>
    <recommendedName>
        <fullName evidence="1">DpnD/PcfM-like C-terminal domain-containing protein</fullName>
    </recommendedName>
</protein>
<name>A0A0F9NNI8_9ZZZZ</name>
<dbReference type="InterPro" id="IPR025575">
    <property type="entry name" value="DpnD/PcfM_C"/>
</dbReference>
<dbReference type="EMBL" id="LAZR01003181">
    <property type="protein sequence ID" value="KKN21075.1"/>
    <property type="molecule type" value="Genomic_DNA"/>
</dbReference>
<gene>
    <name evidence="2" type="ORF">LCGC14_0929010</name>
</gene>
<accession>A0A0F9NNI8</accession>
<organism evidence="2">
    <name type="scientific">marine sediment metagenome</name>
    <dbReference type="NCBI Taxonomy" id="412755"/>
    <lineage>
        <taxon>unclassified sequences</taxon>
        <taxon>metagenomes</taxon>
        <taxon>ecological metagenomes</taxon>
    </lineage>
</organism>